<proteinExistence type="inferred from homology"/>
<dbReference type="Pfam" id="PF03979">
    <property type="entry name" value="Sigma70_r1_1"/>
    <property type="match status" value="1"/>
</dbReference>
<evidence type="ECO:0000256" key="2">
    <source>
        <dbReference type="ARBA" id="ARBA00023015"/>
    </source>
</evidence>
<dbReference type="PANTHER" id="PTHR30603:SF60">
    <property type="entry name" value="RNA POLYMERASE SIGMA FACTOR RPOD"/>
    <property type="match status" value="1"/>
</dbReference>
<feature type="region of interest" description="Sigma-70 factor domain-2" evidence="6">
    <location>
        <begin position="345"/>
        <end position="415"/>
    </location>
</feature>
<keyword evidence="5 6" id="KW-0804">Transcription</keyword>
<evidence type="ECO:0000259" key="8">
    <source>
        <dbReference type="PROSITE" id="PS00715"/>
    </source>
</evidence>
<comment type="caution">
    <text evidence="6">Lacks conserved residue(s) required for the propagation of feature annotation.</text>
</comment>
<dbReference type="Gene3D" id="1.10.10.10">
    <property type="entry name" value="Winged helix-like DNA-binding domain superfamily/Winged helix DNA-binding domain"/>
    <property type="match status" value="2"/>
</dbReference>
<dbReference type="PROSITE" id="PS00715">
    <property type="entry name" value="SIGMA70_1"/>
    <property type="match status" value="1"/>
</dbReference>
<dbReference type="PANTHER" id="PTHR30603">
    <property type="entry name" value="RNA POLYMERASE SIGMA FACTOR RPO"/>
    <property type="match status" value="1"/>
</dbReference>
<evidence type="ECO:0000256" key="3">
    <source>
        <dbReference type="ARBA" id="ARBA00023082"/>
    </source>
</evidence>
<gene>
    <name evidence="10" type="primary">rpoD</name>
    <name evidence="6" type="synonym">sigA</name>
    <name evidence="10" type="ORF">EYH37_03335</name>
</gene>
<dbReference type="InterPro" id="IPR009042">
    <property type="entry name" value="RNA_pol_sigma70_r1_2"/>
</dbReference>
<dbReference type="NCBIfam" id="NF004208">
    <property type="entry name" value="PRK05658.1"/>
    <property type="match status" value="1"/>
</dbReference>
<dbReference type="NCBIfam" id="TIGR02393">
    <property type="entry name" value="RpoD_Cterm"/>
    <property type="match status" value="1"/>
</dbReference>
<comment type="function">
    <text evidence="6">Sigma factors are initiation factors that promote the attachment of RNA polymerase to specific initiation sites and are then released. This sigma factor is the primary sigma factor during exponential growth.</text>
</comment>
<organism evidence="10 11">
    <name type="scientific">Aquifex aeolicus</name>
    <dbReference type="NCBI Taxonomy" id="63363"/>
    <lineage>
        <taxon>Bacteria</taxon>
        <taxon>Pseudomonadati</taxon>
        <taxon>Aquificota</taxon>
        <taxon>Aquificia</taxon>
        <taxon>Aquificales</taxon>
        <taxon>Aquificaceae</taxon>
        <taxon>Aquifex</taxon>
    </lineage>
</organism>
<feature type="coiled-coil region" evidence="7">
    <location>
        <begin position="231"/>
        <end position="316"/>
    </location>
</feature>
<feature type="domain" description="RNA polymerase sigma-70" evidence="8">
    <location>
        <begin position="369"/>
        <end position="382"/>
    </location>
</feature>
<evidence type="ECO:0000313" key="10">
    <source>
        <dbReference type="EMBL" id="HIP98385.1"/>
    </source>
</evidence>
<dbReference type="InterPro" id="IPR013324">
    <property type="entry name" value="RNA_pol_sigma_r3/r4-like"/>
</dbReference>
<dbReference type="InterPro" id="IPR036388">
    <property type="entry name" value="WH-like_DNA-bd_sf"/>
</dbReference>
<keyword evidence="4 6" id="KW-0238">DNA-binding</keyword>
<evidence type="ECO:0000256" key="5">
    <source>
        <dbReference type="ARBA" id="ARBA00023163"/>
    </source>
</evidence>
<dbReference type="GO" id="GO:0006352">
    <property type="term" value="P:DNA-templated transcription initiation"/>
    <property type="evidence" value="ECO:0007669"/>
    <property type="project" value="UniProtKB-UniRule"/>
</dbReference>
<dbReference type="HAMAP" id="MF_00963">
    <property type="entry name" value="Sigma70_RpoD_SigA"/>
    <property type="match status" value="1"/>
</dbReference>
<dbReference type="Gene3D" id="1.10.220.120">
    <property type="entry name" value="Sigma-70 factor, region 1.1"/>
    <property type="match status" value="1"/>
</dbReference>
<dbReference type="SUPFAM" id="SSF88659">
    <property type="entry name" value="Sigma3 and sigma4 domains of RNA polymerase sigma factors"/>
    <property type="match status" value="2"/>
</dbReference>
<evidence type="ECO:0000256" key="1">
    <source>
        <dbReference type="ARBA" id="ARBA00022490"/>
    </source>
</evidence>
<evidence type="ECO:0000313" key="11">
    <source>
        <dbReference type="Proteomes" id="UP000606463"/>
    </source>
</evidence>
<dbReference type="PROSITE" id="PS00716">
    <property type="entry name" value="SIGMA70_2"/>
    <property type="match status" value="1"/>
</dbReference>
<dbReference type="GO" id="GO:0005737">
    <property type="term" value="C:cytoplasm"/>
    <property type="evidence" value="ECO:0007669"/>
    <property type="project" value="UniProtKB-SubCell"/>
</dbReference>
<evidence type="ECO:0000256" key="6">
    <source>
        <dbReference type="HAMAP-Rule" id="MF_00963"/>
    </source>
</evidence>
<keyword evidence="3 6" id="KW-0731">Sigma factor</keyword>
<accession>A0A9D0YNT2</accession>
<dbReference type="EMBL" id="DQVE01000035">
    <property type="protein sequence ID" value="HIP98385.1"/>
    <property type="molecule type" value="Genomic_DNA"/>
</dbReference>
<dbReference type="AlphaFoldDB" id="A0A9D0YNT2"/>
<evidence type="ECO:0000256" key="7">
    <source>
        <dbReference type="SAM" id="Coils"/>
    </source>
</evidence>
<dbReference type="InterPro" id="IPR007624">
    <property type="entry name" value="RNA_pol_sigma70_r3"/>
</dbReference>
<dbReference type="InterPro" id="IPR007630">
    <property type="entry name" value="RNA_pol_sigma70_r4"/>
</dbReference>
<feature type="region of interest" description="Sigma-70 factor domain-3" evidence="6">
    <location>
        <begin position="424"/>
        <end position="500"/>
    </location>
</feature>
<feature type="DNA-binding region" description="H-T-H motif" evidence="6">
    <location>
        <begin position="540"/>
        <end position="559"/>
    </location>
</feature>
<dbReference type="InterPro" id="IPR028630">
    <property type="entry name" value="Sigma70_RpoD"/>
</dbReference>
<dbReference type="NCBIfam" id="TIGR02937">
    <property type="entry name" value="sigma70-ECF"/>
    <property type="match status" value="1"/>
</dbReference>
<keyword evidence="1 6" id="KW-0963">Cytoplasm</keyword>
<dbReference type="PRINTS" id="PR00046">
    <property type="entry name" value="SIGMA70FCT"/>
</dbReference>
<evidence type="ECO:0000256" key="4">
    <source>
        <dbReference type="ARBA" id="ARBA00023125"/>
    </source>
</evidence>
<dbReference type="SUPFAM" id="SSF88946">
    <property type="entry name" value="Sigma2 domain of RNA polymerase sigma factors"/>
    <property type="match status" value="1"/>
</dbReference>
<protein>
    <recommendedName>
        <fullName evidence="6">RNA polymerase sigma factor SigA</fullName>
    </recommendedName>
</protein>
<name>A0A9D0YNT2_AQUAO</name>
<comment type="subunit">
    <text evidence="6">Interacts transiently with the RNA polymerase catalytic core.</text>
</comment>
<dbReference type="InterPro" id="IPR050239">
    <property type="entry name" value="Sigma-70_RNA_pol_init_factors"/>
</dbReference>
<dbReference type="GO" id="GO:0016987">
    <property type="term" value="F:sigma factor activity"/>
    <property type="evidence" value="ECO:0007669"/>
    <property type="project" value="UniProtKB-UniRule"/>
</dbReference>
<dbReference type="InterPro" id="IPR012760">
    <property type="entry name" value="RNA_pol_sigma_RpoD_C"/>
</dbReference>
<dbReference type="InterPro" id="IPR013325">
    <property type="entry name" value="RNA_pol_sigma_r2"/>
</dbReference>
<keyword evidence="7" id="KW-0175">Coiled coil</keyword>
<comment type="caution">
    <text evidence="10">The sequence shown here is derived from an EMBL/GenBank/DDBJ whole genome shotgun (WGS) entry which is preliminary data.</text>
</comment>
<dbReference type="Pfam" id="PF04545">
    <property type="entry name" value="Sigma70_r4"/>
    <property type="match status" value="1"/>
</dbReference>
<evidence type="ECO:0000259" key="9">
    <source>
        <dbReference type="PROSITE" id="PS00716"/>
    </source>
</evidence>
<dbReference type="Pfam" id="PF00140">
    <property type="entry name" value="Sigma70_r1_2"/>
    <property type="match status" value="1"/>
</dbReference>
<comment type="subcellular location">
    <subcellularLocation>
        <location evidence="6">Cytoplasm</location>
    </subcellularLocation>
</comment>
<feature type="short sequence motif" description="Interaction with polymerase core subunit RpoC" evidence="6">
    <location>
        <begin position="369"/>
        <end position="372"/>
    </location>
</feature>
<dbReference type="Pfam" id="PF04542">
    <property type="entry name" value="Sigma70_r2"/>
    <property type="match status" value="1"/>
</dbReference>
<dbReference type="Gene3D" id="1.10.601.10">
    <property type="entry name" value="RNA Polymerase Primary Sigma Factor"/>
    <property type="match status" value="1"/>
</dbReference>
<dbReference type="Proteomes" id="UP000606463">
    <property type="component" value="Unassembled WGS sequence"/>
</dbReference>
<dbReference type="Pfam" id="PF04539">
    <property type="entry name" value="Sigma70_r3"/>
    <property type="match status" value="1"/>
</dbReference>
<keyword evidence="2 6" id="KW-0805">Transcription regulation</keyword>
<dbReference type="CDD" id="cd06171">
    <property type="entry name" value="Sigma70_r4"/>
    <property type="match status" value="1"/>
</dbReference>
<dbReference type="GO" id="GO:0003677">
    <property type="term" value="F:DNA binding"/>
    <property type="evidence" value="ECO:0007669"/>
    <property type="project" value="UniProtKB-UniRule"/>
</dbReference>
<feature type="domain" description="RNA polymerase sigma-70" evidence="9">
    <location>
        <begin position="539"/>
        <end position="565"/>
    </location>
</feature>
<dbReference type="FunFam" id="1.10.601.10:FF:000001">
    <property type="entry name" value="RNA polymerase sigma factor SigA"/>
    <property type="match status" value="1"/>
</dbReference>
<dbReference type="InterPro" id="IPR014284">
    <property type="entry name" value="RNA_pol_sigma-70_dom"/>
</dbReference>
<dbReference type="InterPro" id="IPR000943">
    <property type="entry name" value="RNA_pol_sigma70"/>
</dbReference>
<reference evidence="10" key="1">
    <citation type="journal article" date="2020" name="ISME J.">
        <title>Gammaproteobacteria mediating utilization of methyl-, sulfur- and petroleum organic compounds in deep ocean hydrothermal plumes.</title>
        <authorList>
            <person name="Zhou Z."/>
            <person name="Liu Y."/>
            <person name="Pan J."/>
            <person name="Cron B.R."/>
            <person name="Toner B.M."/>
            <person name="Anantharaman K."/>
            <person name="Breier J.A."/>
            <person name="Dick G.J."/>
            <person name="Li M."/>
        </authorList>
    </citation>
    <scope>NUCLEOTIDE SEQUENCE</scope>
    <source>
        <strain evidence="10">SZUA-1501</strain>
    </source>
</reference>
<dbReference type="InterPro" id="IPR007127">
    <property type="entry name" value="RNA_pol_sigma_70_r1_1"/>
</dbReference>
<sequence length="581" mass="68696">MSFHHEDVEKLLELGKEKGYLTYDEINELLGEDFLESAQFEEILDLLQEHNIRVVDEISEEIEKELTEDSGERDEIVVASTSYSGDEQEDPVKLYLREMGKIPLLTREQEVYYARQIELGRKTLRRGLLRTAFLVDQILEDWAAVCNKKKKINEVMDLIELDELDEKEANKKMKEYERLFMDLGLRLAKAYKEVLEAREKYFTFPGEETKLEYLQKHAEMNRILKKMKVKYSKFERVADELIKLYKQYKRKLKELKAKEKKLKAIHEDIDELLTNYLTDETLQKKIKEAGYSLPKFETLRTEYYKLKREIKQLEDKMGVLPGELEKVIQIIQKGRKRVIQAKQVMVKSNLRLVVSIAKRYVNRGLHFLDLIQEGNIGLMKAVDKFDYRKGFKFSTYATWWIRQAITRAIADQARTIRIPVHMIETINKIIRTSKRIFQEEGRNATPEDIARELNMPVEKVRKVMRAALEPISLETPIGDDDDTHLKDFIEDTSVPNPEEVIARRMLRQKILEVLDTLSPKEKEVIIYRFGLNDDGVEYTLEQVGKMFNVTRERIRQIENKAIKKLRHPMRAKYLKDFLENF</sequence>
<dbReference type="InterPro" id="IPR007627">
    <property type="entry name" value="RNA_pol_sigma70_r2"/>
</dbReference>
<dbReference type="InterPro" id="IPR042189">
    <property type="entry name" value="RNA_pol_sigma_70_r1_1_sf"/>
</dbReference>
<comment type="similarity">
    <text evidence="6">Belongs to the sigma-70 factor family. RpoD/SigA subfamily.</text>
</comment>